<dbReference type="Gene3D" id="3.40.50.1360">
    <property type="match status" value="1"/>
</dbReference>
<dbReference type="GO" id="GO:0017057">
    <property type="term" value="F:6-phosphogluconolactonase activity"/>
    <property type="evidence" value="ECO:0007669"/>
    <property type="project" value="InterPro"/>
</dbReference>
<organism evidence="3">
    <name type="scientific">freshwater metagenome</name>
    <dbReference type="NCBI Taxonomy" id="449393"/>
    <lineage>
        <taxon>unclassified sequences</taxon>
        <taxon>metagenomes</taxon>
        <taxon>ecological metagenomes</taxon>
    </lineage>
</organism>
<evidence type="ECO:0000256" key="1">
    <source>
        <dbReference type="ARBA" id="ARBA00010662"/>
    </source>
</evidence>
<dbReference type="PANTHER" id="PTHR11054">
    <property type="entry name" value="6-PHOSPHOGLUCONOLACTONASE"/>
    <property type="match status" value="1"/>
</dbReference>
<protein>
    <submittedName>
        <fullName evidence="3">Unannotated protein</fullName>
    </submittedName>
</protein>
<dbReference type="Pfam" id="PF01182">
    <property type="entry name" value="Glucosamine_iso"/>
    <property type="match status" value="1"/>
</dbReference>
<feature type="domain" description="Glucosamine/galactosamine-6-phosphate isomerase" evidence="2">
    <location>
        <begin position="10"/>
        <end position="227"/>
    </location>
</feature>
<gene>
    <name evidence="3" type="ORF">UFOPK2001_00852</name>
</gene>
<dbReference type="PANTHER" id="PTHR11054:SF0">
    <property type="entry name" value="6-PHOSPHOGLUCONOLACTONASE"/>
    <property type="match status" value="1"/>
</dbReference>
<dbReference type="InterPro" id="IPR006148">
    <property type="entry name" value="Glc/Gal-6P_isomerase"/>
</dbReference>
<evidence type="ECO:0000313" key="3">
    <source>
        <dbReference type="EMBL" id="CAB4636144.1"/>
    </source>
</evidence>
<dbReference type="AlphaFoldDB" id="A0A6J6JI41"/>
<accession>A0A6J6JI41</accession>
<comment type="similarity">
    <text evidence="1">Belongs to the glucosamine/galactosamine-6-phosphate isomerase family. 6-phosphogluconolactonase subfamily.</text>
</comment>
<dbReference type="SUPFAM" id="SSF100950">
    <property type="entry name" value="NagB/RpiA/CoA transferase-like"/>
    <property type="match status" value="1"/>
</dbReference>
<dbReference type="EMBL" id="CAEZVN010000084">
    <property type="protein sequence ID" value="CAB4636144.1"/>
    <property type="molecule type" value="Genomic_DNA"/>
</dbReference>
<dbReference type="InterPro" id="IPR037171">
    <property type="entry name" value="NagB/RpiA_transferase-like"/>
</dbReference>
<dbReference type="InterPro" id="IPR005900">
    <property type="entry name" value="6-phosphogluconolactonase_DevB"/>
</dbReference>
<dbReference type="GO" id="GO:0006098">
    <property type="term" value="P:pentose-phosphate shunt"/>
    <property type="evidence" value="ECO:0007669"/>
    <property type="project" value="InterPro"/>
</dbReference>
<evidence type="ECO:0000259" key="2">
    <source>
        <dbReference type="Pfam" id="PF01182"/>
    </source>
</evidence>
<dbReference type="CDD" id="cd01400">
    <property type="entry name" value="6PGL"/>
    <property type="match status" value="1"/>
</dbReference>
<dbReference type="NCBIfam" id="TIGR01198">
    <property type="entry name" value="pgl"/>
    <property type="match status" value="1"/>
</dbReference>
<sequence length="240" mass="25902">MSVLVNRFKDGQSVARNAAEAFFVKMDEVLAAKPEAHVAITGGTVGIATLAEIALNERAASFDFNRINFWWGDERFVASDSADRNSVQAHNALFSKIQIDSAKLHQFPSADNGLTLDEAAAQFAAYVEDVRPHFDLVFLGMGPDGHINSLFPGKPTPAPGVQIIAEHDSPKPPPQRLSFTYEAMNAADEIWFTVAGADKADAVNVAFGDDPTSLPVGRVHGKIKTVWFVDQTAGTTTWGC</sequence>
<name>A0A6J6JI41_9ZZZZ</name>
<proteinExistence type="inferred from homology"/>
<reference evidence="3" key="1">
    <citation type="submission" date="2020-05" db="EMBL/GenBank/DDBJ databases">
        <authorList>
            <person name="Chiriac C."/>
            <person name="Salcher M."/>
            <person name="Ghai R."/>
            <person name="Kavagutti S V."/>
        </authorList>
    </citation>
    <scope>NUCLEOTIDE SEQUENCE</scope>
</reference>
<dbReference type="InterPro" id="IPR039104">
    <property type="entry name" value="6PGL"/>
</dbReference>
<dbReference type="GO" id="GO:0005975">
    <property type="term" value="P:carbohydrate metabolic process"/>
    <property type="evidence" value="ECO:0007669"/>
    <property type="project" value="InterPro"/>
</dbReference>